<accession>A0A5B8FYI1</accession>
<dbReference type="SMART" id="SM01419">
    <property type="entry name" value="Thiol-ester_cl"/>
    <property type="match status" value="1"/>
</dbReference>
<dbReference type="RefSeq" id="WP_138574381.1">
    <property type="nucleotide sequence ID" value="NZ_CP040818.1"/>
</dbReference>
<dbReference type="GO" id="GO:0005576">
    <property type="term" value="C:extracellular region"/>
    <property type="evidence" value="ECO:0007669"/>
    <property type="project" value="InterPro"/>
</dbReference>
<dbReference type="Pfam" id="PF17972">
    <property type="entry name" value="bMG5"/>
    <property type="match status" value="1"/>
</dbReference>
<evidence type="ECO:0000313" key="8">
    <source>
        <dbReference type="Proteomes" id="UP000305888"/>
    </source>
</evidence>
<dbReference type="Proteomes" id="UP000305888">
    <property type="component" value="Chromosome"/>
</dbReference>
<comment type="similarity">
    <text evidence="1">Belongs to the protease inhibitor I39 (alpha-2-macroglobulin) family. Bacterial alpha-2-macroglobulin subfamily.</text>
</comment>
<dbReference type="InterPro" id="IPR047565">
    <property type="entry name" value="Alpha-macroglob_thiol-ester_cl"/>
</dbReference>
<dbReference type="OrthoDB" id="9767116at2"/>
<dbReference type="PANTHER" id="PTHR40094">
    <property type="entry name" value="ALPHA-2-MACROGLOBULIN HOMOLOG"/>
    <property type="match status" value="1"/>
</dbReference>
<dbReference type="InterPro" id="IPR008930">
    <property type="entry name" value="Terpenoid_cyclase/PrenylTrfase"/>
</dbReference>
<keyword evidence="2" id="KW-0732">Signal</keyword>
<reference evidence="7 8" key="1">
    <citation type="submission" date="2019-06" db="EMBL/GenBank/DDBJ databases">
        <title>Genome sequence of Rhodobacteraceae bacterium D4M1.</title>
        <authorList>
            <person name="Cao J."/>
        </authorList>
    </citation>
    <scope>NUCLEOTIDE SEQUENCE [LARGE SCALE GENOMIC DNA]</scope>
    <source>
        <strain evidence="7 8">D4M1</strain>
    </source>
</reference>
<dbReference type="InterPro" id="IPR041203">
    <property type="entry name" value="Bact_A2M_MG5"/>
</dbReference>
<sequence>MRLIPGFGPSRASFHAAPVDLPRGSAPRRGRARRLLALLALMGGLAPGLAAAQDSAPVPERRAVATSGTDFYGADLRAILDTELRFCDSACRADSACTAFTFNRSASACFLKSGEGELRPFPGALSARILPPEPGWAETARIRAAELAFLPAGLLDSAAATARSLPYDYPSPPGAGTDGPAPRAADTAAAARIAARDDTPQDWLALARAAALAAERPDADRYALTRLSLDAAVNAVLRAADPDMAATALDVLAARLEEDGDGSASVQALRLAHSLSPAPEIASALERARALFGFRLLDQEVEADSAAPRLCLRFSSDLVPAGVDYAPFVQMDGPALPVEPEGARLCIEGLAHGRTYSLTLRRGLPARSGETLRGAQTVEAYIPDRSPAVRFPARAYVLPRGSGAALPVITVNTDTVRLRISRIAARGLVETLRSGRFLGALDAWDERSIAEDTGALVWEGVGDVARRDNAEVTTLLPLGAALPEVLPGVYLMTARTGAQEADWQSAATQWFIVTDIGVATLTGADGLHVFARSLGAATPLGGLTVRLLARNNSLLGSAETDASGSARFAPGLIRGTGGMAPAAVTLESAEGDFAFLSLAEAPLDLSDRGVAGRPAPGPVDVFLSTERGAYRPGETVHATVLARDSRARALPDLPLTAILQRPDGVEAARSLLAPGAAGGHVFTHDLPGQAMRGTWTLRIHADPDTPPLAETAFLVEDFEPERIGFDLALPEGALTPGALPPLTVSARYLYGAPGADLDVEGETLLTRTDRLEAWPGYRFGLAEETLEARARPLGAGLRTGADGSLTLALPMPEAPPVSGLLSLTARLRLSEQSGRPVEREITRALRPDGPRIGVKPLFDGSVGEGGTAAFEAIALSPGPDGTLQPAALTGVSWTLSRLHVSYQWYQDGGDWRYETVTRPERVTAGTLDLAAGTPARIAAPVDWGRYALRLTSGRDIATSVTFSAGWNVAAAGSDTPDRLEAALDKAEYAVGETARLHLVPRSAGEVLVQVITDRLVAMQAVSVTGEETTISLPVTDDWAPGAYVSATLIRPADAGAGRNPARAIGIGWAGIAPGAGKLDARFSSPAQARPRAPYEAVLQVSGIAPGETAHATIAAVDLGILTLTGFTAPDPLAHYRGQRRLGMEMRDLYGRLIDGLHGETGALRSGGDSAPRRGQGPAPTQKLLALFSGPLQVGADGTLRLPLDLPAFNGTLRLMAVVWSDSGVGAAQSDVLVRDPVVVSAALPRFLAPGDDSRLGLTLAHAAGPAGAVTVTLEATGVEIPAAARSRSVQLAGGGRATLDIPLHAGSAGPGRIDVTLTTPAGARLTRSLALDIRANDPPIARQTRVEIPPGGRLEIGADAFEGIVPGTGSATLALGPVARFDVPGLLMALNRYPYGCTEQLTSAALPLLYLADMAASAGMDSPAALSARIDAAIAGVLANQSGSGAFGLWSPGAGDLWLDAYVTDFLSRARQTGHAVSDTAFRMALGNLRNRVSYAGDFERGGEDIAYALMVLAREGAAPTGDLRYYADTRAGAFATPLALAQLATALAYHGDQPRADALFRRAVTLLGQDAGGDDTLWRADYGSRRRDAAGVLALAAEVRSAVVDLQALAREVTRPGPLADRSTQENAWALLAAHALLAPGGPEGARLDGAPLDGPPMRRIPAPADGGPATVIGNEGSAPLSAVITTIGVPSQPEPAGGNGYRIARAYYHLDGSPADVASVARSDRLVAVLTVTPERDSAARLMIDDPLPAGFEIDNPDLLRAGDVAGLDWLGLPDTGAHVEMRADRFLAAVDWSGDAPLRLAYIVRAVSPGAFHHPAASVEDMYRPAYRARTPAGTVTVRP</sequence>
<dbReference type="Pfam" id="PF21142">
    <property type="entry name" value="A2M_bMG2"/>
    <property type="match status" value="1"/>
</dbReference>
<dbReference type="Pfam" id="PF07703">
    <property type="entry name" value="A2M_BRD"/>
    <property type="match status" value="1"/>
</dbReference>
<name>A0A5B8FYI1_9RHOB</name>
<dbReference type="Pfam" id="PF11974">
    <property type="entry name" value="bMG3"/>
    <property type="match status" value="1"/>
</dbReference>
<dbReference type="CDD" id="cd01100">
    <property type="entry name" value="APPLE_Factor_XI_like"/>
    <property type="match status" value="1"/>
</dbReference>
<dbReference type="Pfam" id="PF01835">
    <property type="entry name" value="MG2"/>
    <property type="match status" value="1"/>
</dbReference>
<dbReference type="Pfam" id="PF14295">
    <property type="entry name" value="PAN_4"/>
    <property type="match status" value="1"/>
</dbReference>
<dbReference type="Pfam" id="PF17973">
    <property type="entry name" value="bMG10"/>
    <property type="match status" value="1"/>
</dbReference>
<dbReference type="InterPro" id="IPR011625">
    <property type="entry name" value="A2M_N_BRD"/>
</dbReference>
<dbReference type="Gene3D" id="2.60.40.1930">
    <property type="match status" value="1"/>
</dbReference>
<dbReference type="SUPFAM" id="SSF48239">
    <property type="entry name" value="Terpenoid cyclases/Protein prenyltransferases"/>
    <property type="match status" value="1"/>
</dbReference>
<dbReference type="GO" id="GO:0006508">
    <property type="term" value="P:proteolysis"/>
    <property type="evidence" value="ECO:0007669"/>
    <property type="project" value="InterPro"/>
</dbReference>
<dbReference type="SMART" id="SM01360">
    <property type="entry name" value="A2M"/>
    <property type="match status" value="1"/>
</dbReference>
<dbReference type="InterPro" id="IPR001599">
    <property type="entry name" value="Macroglobln_a2"/>
</dbReference>
<dbReference type="PIRSF" id="PIRSF038980">
    <property type="entry name" value="A2M_bac"/>
    <property type="match status" value="1"/>
</dbReference>
<keyword evidence="3" id="KW-0677">Repeat</keyword>
<dbReference type="InterPro" id="IPR021868">
    <property type="entry name" value="Alpha_2_Macroglob_MG3"/>
</dbReference>
<evidence type="ECO:0000259" key="6">
    <source>
        <dbReference type="SMART" id="SM01360"/>
    </source>
</evidence>
<evidence type="ECO:0000256" key="3">
    <source>
        <dbReference type="ARBA" id="ARBA00022737"/>
    </source>
</evidence>
<organism evidence="7 8">
    <name type="scientific">Paroceanicella profunda</name>
    <dbReference type="NCBI Taxonomy" id="2579971"/>
    <lineage>
        <taxon>Bacteria</taxon>
        <taxon>Pseudomonadati</taxon>
        <taxon>Pseudomonadota</taxon>
        <taxon>Alphaproteobacteria</taxon>
        <taxon>Rhodobacterales</taxon>
        <taxon>Paracoccaceae</taxon>
        <taxon>Paroceanicella</taxon>
    </lineage>
</organism>
<feature type="domain" description="Alpha-2-macroglobulin bait region" evidence="5">
    <location>
        <begin position="979"/>
        <end position="1123"/>
    </location>
</feature>
<feature type="domain" description="Alpha-2-macroglobulin" evidence="6">
    <location>
        <begin position="1184"/>
        <end position="1273"/>
    </location>
</feature>
<dbReference type="PANTHER" id="PTHR40094:SF1">
    <property type="entry name" value="UBIQUITIN DOMAIN-CONTAINING PROTEIN"/>
    <property type="match status" value="1"/>
</dbReference>
<dbReference type="InterPro" id="IPR002890">
    <property type="entry name" value="MG2"/>
</dbReference>
<dbReference type="Gene3D" id="1.50.10.20">
    <property type="match status" value="1"/>
</dbReference>
<gene>
    <name evidence="7" type="ORF">FDP22_13430</name>
</gene>
<dbReference type="Pfam" id="PF17962">
    <property type="entry name" value="bMG6"/>
    <property type="match status" value="1"/>
</dbReference>
<dbReference type="GO" id="GO:0004866">
    <property type="term" value="F:endopeptidase inhibitor activity"/>
    <property type="evidence" value="ECO:0007669"/>
    <property type="project" value="InterPro"/>
</dbReference>
<dbReference type="Pfam" id="PF00207">
    <property type="entry name" value="A2M"/>
    <property type="match status" value="1"/>
</dbReference>
<evidence type="ECO:0000256" key="2">
    <source>
        <dbReference type="ARBA" id="ARBA00022729"/>
    </source>
</evidence>
<dbReference type="EMBL" id="CP040818">
    <property type="protein sequence ID" value="QDL92694.1"/>
    <property type="molecule type" value="Genomic_DNA"/>
</dbReference>
<protein>
    <submittedName>
        <fullName evidence="7">Alpha-2-macroglobulin family protein</fullName>
    </submittedName>
</protein>
<dbReference type="InterPro" id="IPR000177">
    <property type="entry name" value="Apple"/>
</dbReference>
<keyword evidence="4" id="KW-1015">Disulfide bond</keyword>
<dbReference type="CDD" id="cd02891">
    <property type="entry name" value="A2M_like"/>
    <property type="match status" value="1"/>
</dbReference>
<dbReference type="SMART" id="SM01359">
    <property type="entry name" value="A2M_N_2"/>
    <property type="match status" value="1"/>
</dbReference>
<dbReference type="InterPro" id="IPR041246">
    <property type="entry name" value="Bact_MG10"/>
</dbReference>
<evidence type="ECO:0000256" key="4">
    <source>
        <dbReference type="ARBA" id="ARBA00023157"/>
    </source>
</evidence>
<dbReference type="InterPro" id="IPR026284">
    <property type="entry name" value="A2MG_proteobact"/>
</dbReference>
<dbReference type="InterPro" id="IPR041462">
    <property type="entry name" value="Bact_A2M_MG6"/>
</dbReference>
<proteinExistence type="inferred from homology"/>
<keyword evidence="8" id="KW-1185">Reference proteome</keyword>
<dbReference type="KEGG" id="ppru:FDP22_13430"/>
<evidence type="ECO:0000313" key="7">
    <source>
        <dbReference type="EMBL" id="QDL92694.1"/>
    </source>
</evidence>
<evidence type="ECO:0000256" key="1">
    <source>
        <dbReference type="ARBA" id="ARBA00010556"/>
    </source>
</evidence>
<dbReference type="Gene3D" id="3.50.4.10">
    <property type="entry name" value="Hepatocyte Growth Factor"/>
    <property type="match status" value="1"/>
</dbReference>
<dbReference type="InterPro" id="IPR051802">
    <property type="entry name" value="YfhM-like"/>
</dbReference>
<evidence type="ECO:0000259" key="5">
    <source>
        <dbReference type="SMART" id="SM01359"/>
    </source>
</evidence>
<dbReference type="InterPro" id="IPR003609">
    <property type="entry name" value="Pan_app"/>
</dbReference>
<dbReference type="InterPro" id="IPR049120">
    <property type="entry name" value="A2M_bMG2"/>
</dbReference>